<reference evidence="2 3" key="1">
    <citation type="submission" date="2017-09" db="EMBL/GenBank/DDBJ databases">
        <title>WGS assembly of Aquilegia coerulea Goldsmith.</title>
        <authorList>
            <person name="Hodges S."/>
            <person name="Kramer E."/>
            <person name="Nordborg M."/>
            <person name="Tomkins J."/>
            <person name="Borevitz J."/>
            <person name="Derieg N."/>
            <person name="Yan J."/>
            <person name="Mihaltcheva S."/>
            <person name="Hayes R.D."/>
            <person name="Rokhsar D."/>
        </authorList>
    </citation>
    <scope>NUCLEOTIDE SEQUENCE [LARGE SCALE GENOMIC DNA]</scope>
    <source>
        <strain evidence="3">cv. Goldsmith</strain>
    </source>
</reference>
<dbReference type="EMBL" id="KZ305031">
    <property type="protein sequence ID" value="PIA48217.1"/>
    <property type="molecule type" value="Genomic_DNA"/>
</dbReference>
<protein>
    <submittedName>
        <fullName evidence="2">Uncharacterized protein</fullName>
    </submittedName>
</protein>
<feature type="compositionally biased region" description="Polar residues" evidence="1">
    <location>
        <begin position="33"/>
        <end position="60"/>
    </location>
</feature>
<gene>
    <name evidence="2" type="ORF">AQUCO_01400653v1</name>
</gene>
<keyword evidence="3" id="KW-1185">Reference proteome</keyword>
<sequence length="105" mass="11346">MRKPGAQGKEGDKQPPSLTVPKSEAAWKEGDKQLQSLTETENLPELGTQTRGHPTATATGPRSKKISDSGAAKAAKSRFLESLSTRIRSWCSNMCGWVHDECACC</sequence>
<evidence type="ECO:0000313" key="2">
    <source>
        <dbReference type="EMBL" id="PIA48217.1"/>
    </source>
</evidence>
<dbReference type="Proteomes" id="UP000230069">
    <property type="component" value="Unassembled WGS sequence"/>
</dbReference>
<accession>A0A2G5DY94</accession>
<dbReference type="InParanoid" id="A0A2G5DY94"/>
<feature type="region of interest" description="Disordered" evidence="1">
    <location>
        <begin position="1"/>
        <end position="75"/>
    </location>
</feature>
<proteinExistence type="predicted"/>
<name>A0A2G5DY94_AQUCA</name>
<evidence type="ECO:0000313" key="3">
    <source>
        <dbReference type="Proteomes" id="UP000230069"/>
    </source>
</evidence>
<dbReference type="AlphaFoldDB" id="A0A2G5DY94"/>
<organism evidence="2 3">
    <name type="scientific">Aquilegia coerulea</name>
    <name type="common">Rocky mountain columbine</name>
    <dbReference type="NCBI Taxonomy" id="218851"/>
    <lineage>
        <taxon>Eukaryota</taxon>
        <taxon>Viridiplantae</taxon>
        <taxon>Streptophyta</taxon>
        <taxon>Embryophyta</taxon>
        <taxon>Tracheophyta</taxon>
        <taxon>Spermatophyta</taxon>
        <taxon>Magnoliopsida</taxon>
        <taxon>Ranunculales</taxon>
        <taxon>Ranunculaceae</taxon>
        <taxon>Thalictroideae</taxon>
        <taxon>Aquilegia</taxon>
    </lineage>
</organism>
<evidence type="ECO:0000256" key="1">
    <source>
        <dbReference type="SAM" id="MobiDB-lite"/>
    </source>
</evidence>